<dbReference type="PANTHER" id="PTHR46825">
    <property type="entry name" value="D-ALANYL-D-ALANINE-CARBOXYPEPTIDASE/ENDOPEPTIDASE AMPH"/>
    <property type="match status" value="1"/>
</dbReference>
<dbReference type="AlphaFoldDB" id="A0A927GA83"/>
<dbReference type="SUPFAM" id="SSF56601">
    <property type="entry name" value="beta-lactamase/transpeptidase-like"/>
    <property type="match status" value="1"/>
</dbReference>
<dbReference type="RefSeq" id="WP_190892685.1">
    <property type="nucleotide sequence ID" value="NZ_JACWZY010000053.1"/>
</dbReference>
<dbReference type="Pfam" id="PF00144">
    <property type="entry name" value="Beta-lactamase"/>
    <property type="match status" value="1"/>
</dbReference>
<evidence type="ECO:0000256" key="2">
    <source>
        <dbReference type="ARBA" id="ARBA00023136"/>
    </source>
</evidence>
<evidence type="ECO:0000313" key="4">
    <source>
        <dbReference type="EMBL" id="MBD2705367.1"/>
    </source>
</evidence>
<dbReference type="InterPro" id="IPR001466">
    <property type="entry name" value="Beta-lactam-related"/>
</dbReference>
<dbReference type="PANTHER" id="PTHR46825:SF11">
    <property type="entry name" value="PENICILLIN-BINDING PROTEIN 4"/>
    <property type="match status" value="1"/>
</dbReference>
<comment type="caution">
    <text evidence="4">The sequence shown here is derived from an EMBL/GenBank/DDBJ whole genome shotgun (WGS) entry which is preliminary data.</text>
</comment>
<dbReference type="EMBL" id="JACWZY010000053">
    <property type="protein sequence ID" value="MBD2705367.1"/>
    <property type="molecule type" value="Genomic_DNA"/>
</dbReference>
<evidence type="ECO:0000256" key="1">
    <source>
        <dbReference type="ARBA" id="ARBA00004370"/>
    </source>
</evidence>
<dbReference type="InterPro" id="IPR050491">
    <property type="entry name" value="AmpC-like"/>
</dbReference>
<reference evidence="4" key="1">
    <citation type="submission" date="2020-09" db="EMBL/GenBank/DDBJ databases">
        <authorList>
            <person name="Kim M.K."/>
        </authorList>
    </citation>
    <scope>NUCLEOTIDE SEQUENCE</scope>
    <source>
        <strain evidence="4">BT702</strain>
    </source>
</reference>
<dbReference type="Proteomes" id="UP000598820">
    <property type="component" value="Unassembled WGS sequence"/>
</dbReference>
<sequence>MTLLRYRLPLAIVVISALFFVAYTYPNPKSSTSLEKELDALFADIPDFSGVVLIANGGKPVYEKAFGYQNFETKTPMTTGSIFELASVSKQFTAMTILMLKQEGKLEYDDRIDKYISNLPYPGITIRHLLNHTSGLPDYQDVMDKYWDKTKVADNADNIAYLIKYHPPKLFEPGAKYEYSNTGYMLLASIAERASGQDFIQFCRSRIFNPVGMTHTDIPTLDQKVKLPTMAWGHLYVPEKKRYVRADSFPQFNYAIWLGNRKGPGRISSTADDLLKWDRALYSSQLVNHQTLAEAFKPARLNDGTTSPYGFGWELQQSKLGKVVRHSGDNPGYKTQIIRYVDADKTIILLCNNAHEKLPTILKTIETTVVQ</sequence>
<comment type="subcellular location">
    <subcellularLocation>
        <location evidence="1">Membrane</location>
    </subcellularLocation>
</comment>
<gene>
    <name evidence="4" type="ORF">IC229_32430</name>
</gene>
<name>A0A927GA83_9BACT</name>
<evidence type="ECO:0000313" key="5">
    <source>
        <dbReference type="Proteomes" id="UP000598820"/>
    </source>
</evidence>
<feature type="domain" description="Beta-lactamase-related" evidence="3">
    <location>
        <begin position="38"/>
        <end position="356"/>
    </location>
</feature>
<protein>
    <submittedName>
        <fullName evidence="4">Beta-lactamase family protein</fullName>
    </submittedName>
</protein>
<dbReference type="InterPro" id="IPR012338">
    <property type="entry name" value="Beta-lactam/transpept-like"/>
</dbReference>
<evidence type="ECO:0000259" key="3">
    <source>
        <dbReference type="Pfam" id="PF00144"/>
    </source>
</evidence>
<keyword evidence="5" id="KW-1185">Reference proteome</keyword>
<organism evidence="4 5">
    <name type="scientific">Spirosoma profusum</name>
    <dbReference type="NCBI Taxonomy" id="2771354"/>
    <lineage>
        <taxon>Bacteria</taxon>
        <taxon>Pseudomonadati</taxon>
        <taxon>Bacteroidota</taxon>
        <taxon>Cytophagia</taxon>
        <taxon>Cytophagales</taxon>
        <taxon>Cytophagaceae</taxon>
        <taxon>Spirosoma</taxon>
    </lineage>
</organism>
<proteinExistence type="predicted"/>
<keyword evidence="2" id="KW-0472">Membrane</keyword>
<accession>A0A927GA83</accession>
<dbReference type="Gene3D" id="3.40.710.10">
    <property type="entry name" value="DD-peptidase/beta-lactamase superfamily"/>
    <property type="match status" value="1"/>
</dbReference>
<dbReference type="GO" id="GO:0016020">
    <property type="term" value="C:membrane"/>
    <property type="evidence" value="ECO:0007669"/>
    <property type="project" value="UniProtKB-SubCell"/>
</dbReference>